<reference evidence="1 2" key="1">
    <citation type="journal article" date="2014" name="BMC Genomics">
        <title>Comparison of environmental and isolate Sulfobacillus genomes reveals diverse carbon, sulfur, nitrogen, and hydrogen metabolisms.</title>
        <authorList>
            <person name="Justice N.B."/>
            <person name="Norman A."/>
            <person name="Brown C.T."/>
            <person name="Singh A."/>
            <person name="Thomas B.C."/>
            <person name="Banfield J.F."/>
        </authorList>
    </citation>
    <scope>NUCLEOTIDE SEQUENCE [LARGE SCALE GENOMIC DNA]</scope>
    <source>
        <strain evidence="1">AMDSBA3</strain>
    </source>
</reference>
<comment type="caution">
    <text evidence="1">The sequence shown here is derived from an EMBL/GenBank/DDBJ whole genome shotgun (WGS) entry which is preliminary data.</text>
</comment>
<dbReference type="Proteomes" id="UP000241848">
    <property type="component" value="Unassembled WGS sequence"/>
</dbReference>
<protein>
    <submittedName>
        <fullName evidence="1">Uncharacterized protein</fullName>
    </submittedName>
</protein>
<dbReference type="EMBL" id="PXYV01000014">
    <property type="protein sequence ID" value="PSR22642.1"/>
    <property type="molecule type" value="Genomic_DNA"/>
</dbReference>
<accession>A0A2T2WK83</accession>
<dbReference type="AlphaFoldDB" id="A0A2T2WK83"/>
<sequence>MADWTGTLTFTPEQQQALEAFIREPDTRRDDVFAHGSLETGSPARLDWIIKHDIFEGVVVHFSLMTPDGGSFLAGVEQSLSHAPDLFQTYDIRYQGRQYSVTVKAS</sequence>
<organism evidence="1 2">
    <name type="scientific">Sulfobacillus acidophilus</name>
    <dbReference type="NCBI Taxonomy" id="53633"/>
    <lineage>
        <taxon>Bacteria</taxon>
        <taxon>Bacillati</taxon>
        <taxon>Bacillota</taxon>
        <taxon>Clostridia</taxon>
        <taxon>Eubacteriales</taxon>
        <taxon>Clostridiales Family XVII. Incertae Sedis</taxon>
        <taxon>Sulfobacillus</taxon>
    </lineage>
</organism>
<proteinExistence type="predicted"/>
<name>A0A2T2WK83_9FIRM</name>
<evidence type="ECO:0000313" key="1">
    <source>
        <dbReference type="EMBL" id="PSR22642.1"/>
    </source>
</evidence>
<evidence type="ECO:0000313" key="2">
    <source>
        <dbReference type="Proteomes" id="UP000241848"/>
    </source>
</evidence>
<gene>
    <name evidence="1" type="ORF">C7B45_06205</name>
</gene>